<dbReference type="HOGENOM" id="CLU_602739_0_0_1"/>
<dbReference type="OrthoDB" id="4338738at2759"/>
<dbReference type="Proteomes" id="UP000012174">
    <property type="component" value="Unassembled WGS sequence"/>
</dbReference>
<name>M7T6P8_EUTLA</name>
<accession>M7T6P8</accession>
<feature type="region of interest" description="Disordered" evidence="1">
    <location>
        <begin position="1"/>
        <end position="92"/>
    </location>
</feature>
<dbReference type="AlphaFoldDB" id="M7T6P8"/>
<sequence length="454" mass="48839">MAGPKGSKKNKQQPRDSRGAFIPKTAIGTDNLPSGAMASVPGSAPADPAEAHVPGSVPTGTAEAHVPEAHIPGSVPTGTAEAHIPGSVPTGTAEVFSTTTVNTDRNPSSSLDGTFSANFEVPDESRSLPSGSHVKRKNSFESYDVDFPDDYNPDAYRAKKRVHTPRQSRQEVIDDGDLDDDFNGDDSVSNTLIPRARKRSASFTNSGRFSETIRISPEEAHLYPVPFERHNIQAAAAAAHLRNESVLVSADPSHHVLSHWALRRITDLKVSSVLVTMLADPALKVKWNLDPVLIIQKGTGNQQYKEVKLHNSASSNHEAVYGAMVGTVRHPSHMCDSCSKKNGPFGDRCIVVPGYFHGSCVNCHYGNGGSKCSLRPDAQKRTKKGGKSVTTPLNQGSPVQKFSSQSHPASSGSRRARQSGRSLSAEKPPSRRVIRRVLNHLLDTISDSEDDNSQ</sequence>
<feature type="region of interest" description="Disordered" evidence="1">
    <location>
        <begin position="160"/>
        <end position="190"/>
    </location>
</feature>
<keyword evidence="3" id="KW-1185">Reference proteome</keyword>
<dbReference type="KEGG" id="ela:UCREL1_7530"/>
<protein>
    <submittedName>
        <fullName evidence="2">Uncharacterized protein</fullName>
    </submittedName>
</protein>
<feature type="compositionally biased region" description="Basic residues" evidence="1">
    <location>
        <begin position="1"/>
        <end position="12"/>
    </location>
</feature>
<feature type="compositionally biased region" description="Low complexity" evidence="1">
    <location>
        <begin position="409"/>
        <end position="425"/>
    </location>
</feature>
<feature type="compositionally biased region" description="Acidic residues" evidence="1">
    <location>
        <begin position="173"/>
        <end position="184"/>
    </location>
</feature>
<proteinExistence type="predicted"/>
<reference evidence="3" key="1">
    <citation type="journal article" date="2013" name="Genome Announc.">
        <title>Draft genome sequence of the grapevine dieback fungus Eutypa lata UCR-EL1.</title>
        <authorList>
            <person name="Blanco-Ulate B."/>
            <person name="Rolshausen P.E."/>
            <person name="Cantu D."/>
        </authorList>
    </citation>
    <scope>NUCLEOTIDE SEQUENCE [LARGE SCALE GENOMIC DNA]</scope>
    <source>
        <strain evidence="3">UCR-EL1</strain>
    </source>
</reference>
<dbReference type="InterPro" id="IPR022190">
    <property type="entry name" value="DUF3716"/>
</dbReference>
<dbReference type="Pfam" id="PF12511">
    <property type="entry name" value="DUF3716"/>
    <property type="match status" value="1"/>
</dbReference>
<dbReference type="STRING" id="1287681.M7T6P8"/>
<dbReference type="EMBL" id="KB706861">
    <property type="protein sequence ID" value="EMR65491.1"/>
    <property type="molecule type" value="Genomic_DNA"/>
</dbReference>
<evidence type="ECO:0000256" key="1">
    <source>
        <dbReference type="SAM" id="MobiDB-lite"/>
    </source>
</evidence>
<evidence type="ECO:0000313" key="2">
    <source>
        <dbReference type="EMBL" id="EMR65491.1"/>
    </source>
</evidence>
<feature type="compositionally biased region" description="Polar residues" evidence="1">
    <location>
        <begin position="388"/>
        <end position="408"/>
    </location>
</feature>
<evidence type="ECO:0000313" key="3">
    <source>
        <dbReference type="Proteomes" id="UP000012174"/>
    </source>
</evidence>
<feature type="region of interest" description="Disordered" evidence="1">
    <location>
        <begin position="372"/>
        <end position="432"/>
    </location>
</feature>
<organism evidence="2 3">
    <name type="scientific">Eutypa lata (strain UCR-EL1)</name>
    <name type="common">Grapevine dieback disease fungus</name>
    <name type="synonym">Eutypa armeniacae</name>
    <dbReference type="NCBI Taxonomy" id="1287681"/>
    <lineage>
        <taxon>Eukaryota</taxon>
        <taxon>Fungi</taxon>
        <taxon>Dikarya</taxon>
        <taxon>Ascomycota</taxon>
        <taxon>Pezizomycotina</taxon>
        <taxon>Sordariomycetes</taxon>
        <taxon>Xylariomycetidae</taxon>
        <taxon>Xylariales</taxon>
        <taxon>Diatrypaceae</taxon>
        <taxon>Eutypa</taxon>
    </lineage>
</organism>
<gene>
    <name evidence="2" type="ORF">UCREL1_7530</name>
</gene>